<dbReference type="EMBL" id="QFOI01000083">
    <property type="protein sequence ID" value="PZP50068.1"/>
    <property type="molecule type" value="Genomic_DNA"/>
</dbReference>
<gene>
    <name evidence="1" type="ORF">DI598_06450</name>
</gene>
<evidence type="ECO:0000313" key="2">
    <source>
        <dbReference type="Proteomes" id="UP000249645"/>
    </source>
</evidence>
<dbReference type="Proteomes" id="UP000249645">
    <property type="component" value="Unassembled WGS sequence"/>
</dbReference>
<name>A0A2W5F3V7_9SPHI</name>
<evidence type="ECO:0000313" key="1">
    <source>
        <dbReference type="EMBL" id="PZP50068.1"/>
    </source>
</evidence>
<dbReference type="InterPro" id="IPR017853">
    <property type="entry name" value="GH"/>
</dbReference>
<accession>A0A2W5F3V7</accession>
<reference evidence="1 2" key="1">
    <citation type="submission" date="2017-11" db="EMBL/GenBank/DDBJ databases">
        <title>Infants hospitalized years apart are colonized by the same room-sourced microbial strains.</title>
        <authorList>
            <person name="Brooks B."/>
            <person name="Olm M.R."/>
            <person name="Firek B.A."/>
            <person name="Baker R."/>
            <person name="Thomas B.C."/>
            <person name="Morowitz M.J."/>
            <person name="Banfield J.F."/>
        </authorList>
    </citation>
    <scope>NUCLEOTIDE SEQUENCE [LARGE SCALE GENOMIC DNA]</scope>
    <source>
        <strain evidence="1">S2_009_000_R2_76</strain>
    </source>
</reference>
<protein>
    <submittedName>
        <fullName evidence="1">Uncharacterized protein</fullName>
    </submittedName>
</protein>
<organism evidence="1 2">
    <name type="scientific">Pseudopedobacter saltans</name>
    <dbReference type="NCBI Taxonomy" id="151895"/>
    <lineage>
        <taxon>Bacteria</taxon>
        <taxon>Pseudomonadati</taxon>
        <taxon>Bacteroidota</taxon>
        <taxon>Sphingobacteriia</taxon>
        <taxon>Sphingobacteriales</taxon>
        <taxon>Sphingobacteriaceae</taxon>
        <taxon>Pseudopedobacter</taxon>
    </lineage>
</organism>
<dbReference type="SUPFAM" id="SSF51445">
    <property type="entry name" value="(Trans)glycosidases"/>
    <property type="match status" value="1"/>
</dbReference>
<comment type="caution">
    <text evidence="1">The sequence shown here is derived from an EMBL/GenBank/DDBJ whole genome shotgun (WGS) entry which is preliminary data.</text>
</comment>
<proteinExistence type="predicted"/>
<dbReference type="AlphaFoldDB" id="A0A2W5F3V7"/>
<sequence>MVVMTTLAKNPVMVYFGQEVGEKGEGKEGFGGDDGRTTLFDYWGVPAHQAWMDSGKFDGGKLTVEQQQLRVKYQRLLKAVNNVPAIQKGVCVPLAVKGLTSKQKMYARIIKNQIVLVAVNFDRNHPINQYIYLPKNWIQKYNFKSNVSNYSILGGDTIGKLQLNKPIHIQVPTTDAIVWELK</sequence>